<organism evidence="2 3">
    <name type="scientific">[Myrmecia] bisecta</name>
    <dbReference type="NCBI Taxonomy" id="41462"/>
    <lineage>
        <taxon>Eukaryota</taxon>
        <taxon>Viridiplantae</taxon>
        <taxon>Chlorophyta</taxon>
        <taxon>core chlorophytes</taxon>
        <taxon>Trebouxiophyceae</taxon>
        <taxon>Trebouxiales</taxon>
        <taxon>Trebouxiaceae</taxon>
        <taxon>Myrmecia</taxon>
    </lineage>
</organism>
<evidence type="ECO:0000256" key="1">
    <source>
        <dbReference type="SAM" id="MobiDB-lite"/>
    </source>
</evidence>
<dbReference type="GO" id="GO:0004672">
    <property type="term" value="F:protein kinase activity"/>
    <property type="evidence" value="ECO:0007669"/>
    <property type="project" value="InterPro"/>
</dbReference>
<protein>
    <recommendedName>
        <fullName evidence="4">Non-specific serine/threonine protein kinase</fullName>
    </recommendedName>
</protein>
<dbReference type="InterPro" id="IPR008266">
    <property type="entry name" value="Tyr_kinase_AS"/>
</dbReference>
<dbReference type="InterPro" id="IPR011009">
    <property type="entry name" value="Kinase-like_dom_sf"/>
</dbReference>
<dbReference type="Proteomes" id="UP001489004">
    <property type="component" value="Unassembled WGS sequence"/>
</dbReference>
<dbReference type="AlphaFoldDB" id="A0AAW1QQX1"/>
<dbReference type="EMBL" id="JALJOR010000002">
    <property type="protein sequence ID" value="KAK9823822.1"/>
    <property type="molecule type" value="Genomic_DNA"/>
</dbReference>
<accession>A0AAW1QQX1</accession>
<name>A0AAW1QQX1_9CHLO</name>
<feature type="region of interest" description="Disordered" evidence="1">
    <location>
        <begin position="1"/>
        <end position="24"/>
    </location>
</feature>
<evidence type="ECO:0000313" key="3">
    <source>
        <dbReference type="Proteomes" id="UP001489004"/>
    </source>
</evidence>
<reference evidence="2 3" key="1">
    <citation type="journal article" date="2024" name="Nat. Commun.">
        <title>Phylogenomics reveals the evolutionary origins of lichenization in chlorophyte algae.</title>
        <authorList>
            <person name="Puginier C."/>
            <person name="Libourel C."/>
            <person name="Otte J."/>
            <person name="Skaloud P."/>
            <person name="Haon M."/>
            <person name="Grisel S."/>
            <person name="Petersen M."/>
            <person name="Berrin J.G."/>
            <person name="Delaux P.M."/>
            <person name="Dal Grande F."/>
            <person name="Keller J."/>
        </authorList>
    </citation>
    <scope>NUCLEOTIDE SEQUENCE [LARGE SCALE GENOMIC DNA]</scope>
    <source>
        <strain evidence="2 3">SAG 2043</strain>
    </source>
</reference>
<feature type="compositionally biased region" description="Polar residues" evidence="1">
    <location>
        <begin position="1"/>
        <end position="11"/>
    </location>
</feature>
<keyword evidence="3" id="KW-1185">Reference proteome</keyword>
<dbReference type="Gene3D" id="1.10.510.10">
    <property type="entry name" value="Transferase(Phosphotransferase) domain 1"/>
    <property type="match status" value="1"/>
</dbReference>
<comment type="caution">
    <text evidence="2">The sequence shown here is derived from an EMBL/GenBank/DDBJ whole genome shotgun (WGS) entry which is preliminary data.</text>
</comment>
<dbReference type="PROSITE" id="PS00109">
    <property type="entry name" value="PROTEIN_KINASE_TYR"/>
    <property type="match status" value="1"/>
</dbReference>
<evidence type="ECO:0008006" key="4">
    <source>
        <dbReference type="Google" id="ProtNLM"/>
    </source>
</evidence>
<evidence type="ECO:0000313" key="2">
    <source>
        <dbReference type="EMBL" id="KAK9823822.1"/>
    </source>
</evidence>
<sequence>MSARPQPNTAQRTRDDRELASSSAGCQTRCCTLSNIKLPGALVDYLVKPAAGLQEPPPPVPLAPELARERVAQRLEKRLPSPSSYAKDVAEFGWPAGKFQDLLELMQTHRPAEIAGQRFRQLPVALLDPILGQLEEDCAYATPSAADTDFALKLSYAMSDSFNKEEFRMTKFWAMYREEFQVPMKQETIRSAETDGSTTMETAGPGLGLGVNLEVKLDVGSGGGDPRLQNCAYATLWSAGQAQAALRAVCRCPTVLLELAGTNLGISGFVFAEQGCCDQLCHYVSLLVQPKSELMLGLARVCAALRKAIPKMKEFYRSLQTRLPHPPPNPQLLFPYPNTYDTGRQAFLYVERISSLAFRAKSAATDAQVFVKFCKCYSTGAHDTLHAAGYAPRLLCCEPLPGRWLMVVTEFLEDACMWDDAMQKPHEQLHRAVNVLHSAGFVHGDLRGCNVLVAGGQVYVVDLEWAGIMGEAKYPFFMNRADIRWPDGASDNQPITKTHDNWWLHKLMSDLDT</sequence>
<dbReference type="SUPFAM" id="SSF56112">
    <property type="entry name" value="Protein kinase-like (PK-like)"/>
    <property type="match status" value="1"/>
</dbReference>
<proteinExistence type="predicted"/>
<gene>
    <name evidence="2" type="ORF">WJX72_005747</name>
</gene>